<keyword evidence="7 12" id="KW-0573">Peptidoglycan synthesis</keyword>
<feature type="transmembrane region" description="Helical" evidence="12">
    <location>
        <begin position="113"/>
        <end position="130"/>
    </location>
</feature>
<feature type="transmembrane region" description="Helical" evidence="12">
    <location>
        <begin position="225"/>
        <end position="246"/>
    </location>
</feature>
<dbReference type="GO" id="GO:0009252">
    <property type="term" value="P:peptidoglycan biosynthetic process"/>
    <property type="evidence" value="ECO:0007669"/>
    <property type="project" value="UniProtKB-UniRule"/>
</dbReference>
<dbReference type="GO" id="GO:0008360">
    <property type="term" value="P:regulation of cell shape"/>
    <property type="evidence" value="ECO:0007669"/>
    <property type="project" value="UniProtKB-KW"/>
</dbReference>
<dbReference type="Proteomes" id="UP000218080">
    <property type="component" value="Unassembled WGS sequence"/>
</dbReference>
<comment type="caution">
    <text evidence="15">The sequence shown here is derived from an EMBL/GenBank/DDBJ whole genome shotgun (WGS) entry which is preliminary data.</text>
</comment>
<dbReference type="PANTHER" id="PTHR22926">
    <property type="entry name" value="PHOSPHO-N-ACETYLMURAMOYL-PENTAPEPTIDE-TRANSFERASE"/>
    <property type="match status" value="1"/>
</dbReference>
<comment type="catalytic activity">
    <reaction evidence="12">
        <text>UDP-N-acetyl-alpha-D-muramoyl-L-alanyl-gamma-D-glutamyl-meso-2,6-diaminopimeloyl-D-alanyl-D-alanine + di-trans,octa-cis-undecaprenyl phosphate = di-trans,octa-cis-undecaprenyl diphospho-N-acetyl-alpha-D-muramoyl-L-alanyl-D-glutamyl-meso-2,6-diaminopimeloyl-D-alanyl-D-alanine + UMP</text>
        <dbReference type="Rhea" id="RHEA:28386"/>
        <dbReference type="ChEBI" id="CHEBI:57865"/>
        <dbReference type="ChEBI" id="CHEBI:60392"/>
        <dbReference type="ChEBI" id="CHEBI:61386"/>
        <dbReference type="ChEBI" id="CHEBI:61387"/>
        <dbReference type="EC" id="2.7.8.13"/>
    </reaction>
</comment>
<feature type="transmembrane region" description="Helical" evidence="12">
    <location>
        <begin position="306"/>
        <end position="325"/>
    </location>
</feature>
<dbReference type="Pfam" id="PF00953">
    <property type="entry name" value="Glycos_transf_4"/>
    <property type="match status" value="1"/>
</dbReference>
<evidence type="ECO:0000256" key="2">
    <source>
        <dbReference type="ARBA" id="ARBA00005583"/>
    </source>
</evidence>
<keyword evidence="5 12" id="KW-0812">Transmembrane</keyword>
<comment type="subcellular location">
    <subcellularLocation>
        <location evidence="12">Cell membrane</location>
        <topology evidence="12">Multi-pass membrane protein</topology>
    </subcellularLocation>
    <subcellularLocation>
        <location evidence="1">Membrane</location>
        <topology evidence="1">Multi-pass membrane protein</topology>
    </subcellularLocation>
</comment>
<feature type="binding site" evidence="14">
    <location>
        <position position="168"/>
    </location>
    <ligand>
        <name>Mg(2+)</name>
        <dbReference type="ChEBI" id="CHEBI:18420"/>
    </ligand>
</feature>
<evidence type="ECO:0000256" key="9">
    <source>
        <dbReference type="ARBA" id="ARBA00023136"/>
    </source>
</evidence>
<evidence type="ECO:0000256" key="12">
    <source>
        <dbReference type="HAMAP-Rule" id="MF_00038"/>
    </source>
</evidence>
<dbReference type="AlphaFoldDB" id="A0A6C1U1H2"/>
<comment type="function">
    <text evidence="12">Catalyzes the initial step of the lipid cycle reactions in the biosynthesis of the cell wall peptidoglycan: transfers peptidoglycan precursor phospho-MurNAc-pentapeptide from UDP-MurNAc-pentapeptide onto the lipid carrier undecaprenyl phosphate, yielding undecaprenyl-pyrophosphoryl-MurNAc-pentapeptide, known as lipid I.</text>
</comment>
<dbReference type="GO" id="GO:0071555">
    <property type="term" value="P:cell wall organization"/>
    <property type="evidence" value="ECO:0007669"/>
    <property type="project" value="UniProtKB-KW"/>
</dbReference>
<feature type="binding site" evidence="14">
    <location>
        <position position="229"/>
    </location>
    <ligand>
        <name>Mg(2+)</name>
        <dbReference type="ChEBI" id="CHEBI:18420"/>
    </ligand>
</feature>
<evidence type="ECO:0000256" key="5">
    <source>
        <dbReference type="ARBA" id="ARBA00022692"/>
    </source>
</evidence>
<dbReference type="GO" id="GO:0046872">
    <property type="term" value="F:metal ion binding"/>
    <property type="evidence" value="ECO:0007669"/>
    <property type="project" value="UniProtKB-KW"/>
</dbReference>
<keyword evidence="10 12" id="KW-0131">Cell cycle</keyword>
<evidence type="ECO:0000256" key="14">
    <source>
        <dbReference type="PIRSR" id="PIRSR600715-1"/>
    </source>
</evidence>
<keyword evidence="12" id="KW-1003">Cell membrane</keyword>
<comment type="pathway">
    <text evidence="12">Cell wall biogenesis; peptidoglycan biosynthesis.</text>
</comment>
<dbReference type="HAMAP" id="MF_00038">
    <property type="entry name" value="MraY"/>
    <property type="match status" value="1"/>
</dbReference>
<evidence type="ECO:0000256" key="13">
    <source>
        <dbReference type="NCBIfam" id="TIGR00445"/>
    </source>
</evidence>
<feature type="transmembrane region" description="Helical" evidence="12">
    <location>
        <begin position="176"/>
        <end position="195"/>
    </location>
</feature>
<evidence type="ECO:0000256" key="6">
    <source>
        <dbReference type="ARBA" id="ARBA00022960"/>
    </source>
</evidence>
<comment type="similarity">
    <text evidence="2 12">Belongs to the glycosyltransferase 4 family. MraY subfamily.</text>
</comment>
<evidence type="ECO:0000256" key="8">
    <source>
        <dbReference type="ARBA" id="ARBA00022989"/>
    </source>
</evidence>
<dbReference type="EMBL" id="NWVJ02000176">
    <property type="protein sequence ID" value="TVS95533.1"/>
    <property type="molecule type" value="Genomic_DNA"/>
</dbReference>
<evidence type="ECO:0000256" key="7">
    <source>
        <dbReference type="ARBA" id="ARBA00022984"/>
    </source>
</evidence>
<gene>
    <name evidence="12" type="primary">mraY</name>
    <name evidence="15" type="ORF">COM42_003445</name>
</gene>
<feature type="transmembrane region" description="Helical" evidence="12">
    <location>
        <begin position="77"/>
        <end position="93"/>
    </location>
</feature>
<evidence type="ECO:0000256" key="1">
    <source>
        <dbReference type="ARBA" id="ARBA00004141"/>
    </source>
</evidence>
<evidence type="ECO:0000256" key="3">
    <source>
        <dbReference type="ARBA" id="ARBA00022618"/>
    </source>
</evidence>
<proteinExistence type="inferred from homology"/>
<dbReference type="GO" id="GO:0051301">
    <property type="term" value="P:cell division"/>
    <property type="evidence" value="ECO:0007669"/>
    <property type="project" value="UniProtKB-KW"/>
</dbReference>
<evidence type="ECO:0000313" key="15">
    <source>
        <dbReference type="EMBL" id="TVS95533.1"/>
    </source>
</evidence>
<feature type="transmembrane region" description="Helical" evidence="12">
    <location>
        <begin position="150"/>
        <end position="169"/>
    </location>
</feature>
<dbReference type="EC" id="2.7.8.13" evidence="12 13"/>
<dbReference type="InterPro" id="IPR018480">
    <property type="entry name" value="PNAcMuramoyl-5peptid_Trfase_CS"/>
</dbReference>
<feature type="transmembrane region" description="Helical" evidence="12">
    <location>
        <begin position="201"/>
        <end position="218"/>
    </location>
</feature>
<name>A0A6C1U1H2_WOLPI</name>
<accession>A0A6C1U1H2</accession>
<dbReference type="PANTHER" id="PTHR22926:SF5">
    <property type="entry name" value="PHOSPHO-N-ACETYLMURAMOYL-PENTAPEPTIDE-TRANSFERASE HOMOLOG"/>
    <property type="match status" value="1"/>
</dbReference>
<dbReference type="UniPathway" id="UPA00219"/>
<dbReference type="GO" id="GO:0005886">
    <property type="term" value="C:plasma membrane"/>
    <property type="evidence" value="ECO:0007669"/>
    <property type="project" value="UniProtKB-SubCell"/>
</dbReference>
<feature type="transmembrane region" description="Helical" evidence="12">
    <location>
        <begin position="6"/>
        <end position="23"/>
    </location>
</feature>
<keyword evidence="12 14" id="KW-0479">Metal-binding</keyword>
<keyword evidence="9 12" id="KW-0472">Membrane</keyword>
<reference evidence="15" key="1">
    <citation type="submission" date="2019-07" db="EMBL/GenBank/DDBJ databases">
        <title>Genome assemblies of Wolbachia strains wAlbA and wAlbB in wild caught Aedes albopictus specimens.</title>
        <authorList>
            <person name="Kulkarni A."/>
            <person name="Yu W."/>
            <person name="Xue R.-D."/>
            <person name="Ma Y."/>
            <person name="Xu J."/>
        </authorList>
    </citation>
    <scope>NUCLEOTIDE SEQUENCE</scope>
    <source>
        <strain evidence="15">HN2016</strain>
    </source>
</reference>
<dbReference type="PROSITE" id="PS01348">
    <property type="entry name" value="MRAY_2"/>
    <property type="match status" value="1"/>
</dbReference>
<dbReference type="GO" id="GO:0008963">
    <property type="term" value="F:phospho-N-acetylmuramoyl-pentapeptide-transferase activity"/>
    <property type="evidence" value="ECO:0007669"/>
    <property type="project" value="UniProtKB-UniRule"/>
</dbReference>
<keyword evidence="4 12" id="KW-0808">Transferase</keyword>
<keyword evidence="3 12" id="KW-0132">Cell division</keyword>
<dbReference type="InterPro" id="IPR000715">
    <property type="entry name" value="Glycosyl_transferase_4"/>
</dbReference>
<dbReference type="NCBIfam" id="TIGR00445">
    <property type="entry name" value="mraY"/>
    <property type="match status" value="1"/>
</dbReference>
<organism evidence="15">
    <name type="scientific">Wolbachia pipientis</name>
    <dbReference type="NCBI Taxonomy" id="955"/>
    <lineage>
        <taxon>Bacteria</taxon>
        <taxon>Pseudomonadati</taxon>
        <taxon>Pseudomonadota</taxon>
        <taxon>Alphaproteobacteria</taxon>
        <taxon>Rickettsiales</taxon>
        <taxon>Anaplasmataceae</taxon>
        <taxon>Wolbachieae</taxon>
        <taxon>Wolbachia</taxon>
    </lineage>
</organism>
<dbReference type="CDD" id="cd06852">
    <property type="entry name" value="GT_MraY"/>
    <property type="match status" value="1"/>
</dbReference>
<feature type="transmembrane region" description="Helical" evidence="12">
    <location>
        <begin position="51"/>
        <end position="71"/>
    </location>
</feature>
<sequence length="326" mass="36350">MISATKTFFISFIFGFILFPYFIKLLKKISKDGQPIRSYGPESHLITKKNVPPMGGIIILISSLLPILLWAQLTPEILLLILITLFFALLGFIDDYLKLKTNHYRGLSAKTKILIQFIVTLVSMSILKLYSAEGFTKTSLFKGVIIDFGYLYVPFAAFVIVGSANAVNLTDGLDGLAATQVITSFAFLGLIAYITQADMNITLFCIAFIGAILSFLWFNTHPAKIFMGDVGSLSVGAALGLTSVLIKREMLFAVIGIIFVIETLSVIIQISHFKYTKFKYGEGKRVFLMAPIHHHFEKKGWSENVIVMKLWIISIICSVFTITFLL</sequence>
<evidence type="ECO:0000256" key="10">
    <source>
        <dbReference type="ARBA" id="ARBA00023306"/>
    </source>
</evidence>
<feature type="transmembrane region" description="Helical" evidence="12">
    <location>
        <begin position="252"/>
        <end position="270"/>
    </location>
</feature>
<dbReference type="GO" id="GO:0051992">
    <property type="term" value="F:UDP-N-acetylmuramoyl-L-alanyl-D-glutamyl-meso-2,6-diaminopimelyl-D-alanyl-D-alanine:undecaprenyl-phosphate transferase activity"/>
    <property type="evidence" value="ECO:0007669"/>
    <property type="project" value="RHEA"/>
</dbReference>
<keyword evidence="12 14" id="KW-0460">Magnesium</keyword>
<keyword evidence="11 12" id="KW-0961">Cell wall biogenesis/degradation</keyword>
<dbReference type="InterPro" id="IPR003524">
    <property type="entry name" value="PNAcMuramoyl-5peptid_Trfase"/>
</dbReference>
<evidence type="ECO:0000256" key="11">
    <source>
        <dbReference type="ARBA" id="ARBA00023316"/>
    </source>
</evidence>
<keyword evidence="8 12" id="KW-1133">Transmembrane helix</keyword>
<evidence type="ECO:0000256" key="4">
    <source>
        <dbReference type="ARBA" id="ARBA00022679"/>
    </source>
</evidence>
<protein>
    <recommendedName>
        <fullName evidence="12 13">Phospho-N-acetylmuramoyl-pentapeptide-transferase</fullName>
        <ecNumber evidence="12 13">2.7.8.13</ecNumber>
    </recommendedName>
    <alternativeName>
        <fullName evidence="12">UDP-MurNAc-pentapeptide phosphotransferase</fullName>
    </alternativeName>
</protein>
<keyword evidence="6 12" id="KW-0133">Cell shape</keyword>
<comment type="cofactor">
    <cofactor evidence="12 14">
        <name>Mg(2+)</name>
        <dbReference type="ChEBI" id="CHEBI:18420"/>
    </cofactor>
</comment>